<evidence type="ECO:0000256" key="9">
    <source>
        <dbReference type="PROSITE-ProRule" id="PRU10040"/>
    </source>
</evidence>
<accession>A0A438GXV9</accession>
<keyword evidence="11" id="KW-1133">Transmembrane helix</keyword>
<dbReference type="InterPro" id="IPR033131">
    <property type="entry name" value="Pectinesterase_Asp_AS"/>
</dbReference>
<keyword evidence="5 10" id="KW-0378">Hydrolase</keyword>
<dbReference type="InterPro" id="IPR012334">
    <property type="entry name" value="Pectin_lyas_fold"/>
</dbReference>
<evidence type="ECO:0000256" key="3">
    <source>
        <dbReference type="ARBA" id="ARBA00007786"/>
    </source>
</evidence>
<dbReference type="Proteomes" id="UP000288805">
    <property type="component" value="Unassembled WGS sequence"/>
</dbReference>
<feature type="domain" description="Pectinesterase inhibitor" evidence="12">
    <location>
        <begin position="60"/>
        <end position="225"/>
    </location>
</feature>
<dbReference type="SUPFAM" id="SSF51126">
    <property type="entry name" value="Pectin lyase-like"/>
    <property type="match status" value="1"/>
</dbReference>
<dbReference type="PROSITE" id="PS00503">
    <property type="entry name" value="PECTINESTERASE_2"/>
    <property type="match status" value="1"/>
</dbReference>
<dbReference type="UniPathway" id="UPA00545">
    <property type="reaction ID" value="UER00823"/>
</dbReference>
<feature type="active site" evidence="9">
    <location>
        <position position="418"/>
    </location>
</feature>
<reference evidence="13 14" key="1">
    <citation type="journal article" date="2018" name="PLoS Genet.">
        <title>Population sequencing reveals clonal diversity and ancestral inbreeding in the grapevine cultivar Chardonnay.</title>
        <authorList>
            <person name="Roach M.J."/>
            <person name="Johnson D.L."/>
            <person name="Bohlmann J."/>
            <person name="van Vuuren H.J."/>
            <person name="Jones S.J."/>
            <person name="Pretorius I.S."/>
            <person name="Schmidt S.A."/>
            <person name="Borneman A.R."/>
        </authorList>
    </citation>
    <scope>NUCLEOTIDE SEQUENCE [LARGE SCALE GENOMIC DNA]</scope>
    <source>
        <strain evidence="14">cv. Chardonnay</strain>
        <tissue evidence="13">Leaf</tissue>
    </source>
</reference>
<keyword evidence="11" id="KW-0812">Transmembrane</keyword>
<dbReference type="GO" id="GO:0042545">
    <property type="term" value="P:cell wall modification"/>
    <property type="evidence" value="ECO:0007669"/>
    <property type="project" value="UniProtKB-UniRule"/>
</dbReference>
<comment type="similarity">
    <text evidence="2">In the N-terminal section; belongs to the PMEI family.</text>
</comment>
<evidence type="ECO:0000256" key="2">
    <source>
        <dbReference type="ARBA" id="ARBA00006027"/>
    </source>
</evidence>
<feature type="transmembrane region" description="Helical" evidence="11">
    <location>
        <begin position="21"/>
        <end position="43"/>
    </location>
</feature>
<keyword evidence="7" id="KW-1015">Disulfide bond</keyword>
<protein>
    <recommendedName>
        <fullName evidence="4 10">Pectinesterase</fullName>
        <ecNumber evidence="4 10">3.1.1.11</ecNumber>
    </recommendedName>
</protein>
<dbReference type="NCBIfam" id="TIGR01614">
    <property type="entry name" value="PME_inhib"/>
    <property type="match status" value="1"/>
</dbReference>
<dbReference type="CDD" id="cd15798">
    <property type="entry name" value="PMEI-like_3"/>
    <property type="match status" value="1"/>
</dbReference>
<dbReference type="FunFam" id="1.20.140.40:FF:000010">
    <property type="entry name" value="Pectinesterase"/>
    <property type="match status" value="1"/>
</dbReference>
<comment type="caution">
    <text evidence="13">The sequence shown here is derived from an EMBL/GenBank/DDBJ whole genome shotgun (WGS) entry which is preliminary data.</text>
</comment>
<dbReference type="EC" id="3.1.1.11" evidence="4 10"/>
<evidence type="ECO:0000256" key="5">
    <source>
        <dbReference type="ARBA" id="ARBA00022801"/>
    </source>
</evidence>
<dbReference type="InterPro" id="IPR006501">
    <property type="entry name" value="Pectinesterase_inhib_dom"/>
</dbReference>
<dbReference type="AlphaFoldDB" id="A0A438GXV9"/>
<sequence>MESTTVIKKFHEPPKDLTRTRLMTIVLGVFLTLPTLILFASFLNEEGDQELVRSSTQPQPLHLLIKNACTNTLYPSLCFTTLSSAPATSKNTTTLHHILEIAVNATVSSVMDSGSDIKALFTYQDLNSQEKNALNDCMEMTDQTLYELGQAIDDLHAFPPSIGDPHRLYTNLKTLLSAAMTNENTCIDGFTDLEEADSESQKGLKGHLQSVLTPISGMISNCLAIIKYMETIALRDRKIMNTTMPRDEFPAWMTAIDRKLIEMVPKIRPDIIVASDGSGHFSTIGEAISTAPNKSSNRFVIKIKAGVYKENVEIPRENVNIMLVGDGMNSTVITGSKSFVDGFSTFTSATLTVVGDKFLARDLTIINTAGPEKHQAVAVRVTSNSAFYRCNFSSYQDTLYAHSLRQFYRECTIQGTIDFIFGNAAAVFQNCLILVRKPSPGQKNMITAQGRGDPNQNTGISLQNCTIVAAPEFPLAERRNFLTFLGRPWRNYSRTMVMKSYLGDLINPQGWYKWNKYSTLDTVEYIEYLNFGPGSDTRHRVTWGGYRKNCSEDIAKQFTAEVFLHGASEWLESIGFPLVHGS</sequence>
<dbReference type="InterPro" id="IPR000070">
    <property type="entry name" value="Pectinesterase_cat"/>
</dbReference>
<dbReference type="InterPro" id="IPR011050">
    <property type="entry name" value="Pectin_lyase_fold/virulence"/>
</dbReference>
<keyword evidence="8" id="KW-0325">Glycoprotein</keyword>
<dbReference type="FunFam" id="2.160.20.10:FF:000001">
    <property type="entry name" value="Pectinesterase"/>
    <property type="match status" value="1"/>
</dbReference>
<evidence type="ECO:0000256" key="4">
    <source>
        <dbReference type="ARBA" id="ARBA00013229"/>
    </source>
</evidence>
<dbReference type="EMBL" id="QGNW01000319">
    <property type="protein sequence ID" value="RVW77023.1"/>
    <property type="molecule type" value="Genomic_DNA"/>
</dbReference>
<comment type="similarity">
    <text evidence="3">In the C-terminal section; belongs to the pectinesterase family.</text>
</comment>
<comment type="pathway">
    <text evidence="1 10">Glycan metabolism; pectin degradation; 2-dehydro-3-deoxy-D-gluconate from pectin: step 1/5.</text>
</comment>
<evidence type="ECO:0000256" key="11">
    <source>
        <dbReference type="SAM" id="Phobius"/>
    </source>
</evidence>
<dbReference type="SMART" id="SM00856">
    <property type="entry name" value="PMEI"/>
    <property type="match status" value="1"/>
</dbReference>
<evidence type="ECO:0000256" key="8">
    <source>
        <dbReference type="ARBA" id="ARBA00023180"/>
    </source>
</evidence>
<dbReference type="Gene3D" id="2.160.20.10">
    <property type="entry name" value="Single-stranded right-handed beta-helix, Pectin lyase-like"/>
    <property type="match status" value="1"/>
</dbReference>
<keyword evidence="11" id="KW-0472">Membrane</keyword>
<evidence type="ECO:0000259" key="12">
    <source>
        <dbReference type="SMART" id="SM00856"/>
    </source>
</evidence>
<dbReference type="Gene3D" id="1.20.140.40">
    <property type="entry name" value="Invertase/pectin methylesterase inhibitor family protein"/>
    <property type="match status" value="1"/>
</dbReference>
<name>A0A438GXV9_VITVI</name>
<evidence type="ECO:0000313" key="13">
    <source>
        <dbReference type="EMBL" id="RVW77023.1"/>
    </source>
</evidence>
<evidence type="ECO:0000313" key="14">
    <source>
        <dbReference type="Proteomes" id="UP000288805"/>
    </source>
</evidence>
<evidence type="ECO:0000256" key="10">
    <source>
        <dbReference type="RuleBase" id="RU000589"/>
    </source>
</evidence>
<dbReference type="PANTHER" id="PTHR31707">
    <property type="entry name" value="PECTINESTERASE"/>
    <property type="match status" value="1"/>
</dbReference>
<evidence type="ECO:0000256" key="1">
    <source>
        <dbReference type="ARBA" id="ARBA00005184"/>
    </source>
</evidence>
<dbReference type="SUPFAM" id="SSF101148">
    <property type="entry name" value="Plant invertase/pectin methylesterase inhibitor"/>
    <property type="match status" value="1"/>
</dbReference>
<comment type="catalytic activity">
    <reaction evidence="10">
        <text>[(1-&gt;4)-alpha-D-galacturonosyl methyl ester](n) + n H2O = [(1-&gt;4)-alpha-D-galacturonosyl](n) + n methanol + n H(+)</text>
        <dbReference type="Rhea" id="RHEA:22380"/>
        <dbReference type="Rhea" id="RHEA-COMP:14570"/>
        <dbReference type="Rhea" id="RHEA-COMP:14573"/>
        <dbReference type="ChEBI" id="CHEBI:15377"/>
        <dbReference type="ChEBI" id="CHEBI:15378"/>
        <dbReference type="ChEBI" id="CHEBI:17790"/>
        <dbReference type="ChEBI" id="CHEBI:140522"/>
        <dbReference type="ChEBI" id="CHEBI:140523"/>
        <dbReference type="EC" id="3.1.1.11"/>
    </reaction>
</comment>
<dbReference type="Pfam" id="PF04043">
    <property type="entry name" value="PMEI"/>
    <property type="match status" value="1"/>
</dbReference>
<dbReference type="Pfam" id="PF01095">
    <property type="entry name" value="Pectinesterase"/>
    <property type="match status" value="1"/>
</dbReference>
<gene>
    <name evidence="13" type="primary">PME3_1</name>
    <name evidence="13" type="ORF">CK203_036824</name>
</gene>
<proteinExistence type="inferred from homology"/>
<keyword evidence="6 10" id="KW-0063">Aspartyl esterase</keyword>
<evidence type="ECO:0000256" key="6">
    <source>
        <dbReference type="ARBA" id="ARBA00023085"/>
    </source>
</evidence>
<dbReference type="GO" id="GO:0045490">
    <property type="term" value="P:pectin catabolic process"/>
    <property type="evidence" value="ECO:0007669"/>
    <property type="project" value="UniProtKB-UniRule"/>
</dbReference>
<dbReference type="InterPro" id="IPR035513">
    <property type="entry name" value="Invertase/methylesterase_inhib"/>
</dbReference>
<dbReference type="GO" id="GO:0004857">
    <property type="term" value="F:enzyme inhibitor activity"/>
    <property type="evidence" value="ECO:0007669"/>
    <property type="project" value="InterPro"/>
</dbReference>
<organism evidence="13 14">
    <name type="scientific">Vitis vinifera</name>
    <name type="common">Grape</name>
    <dbReference type="NCBI Taxonomy" id="29760"/>
    <lineage>
        <taxon>Eukaryota</taxon>
        <taxon>Viridiplantae</taxon>
        <taxon>Streptophyta</taxon>
        <taxon>Embryophyta</taxon>
        <taxon>Tracheophyta</taxon>
        <taxon>Spermatophyta</taxon>
        <taxon>Magnoliopsida</taxon>
        <taxon>eudicotyledons</taxon>
        <taxon>Gunneridae</taxon>
        <taxon>Pentapetalae</taxon>
        <taxon>rosids</taxon>
        <taxon>Vitales</taxon>
        <taxon>Vitaceae</taxon>
        <taxon>Viteae</taxon>
        <taxon>Vitis</taxon>
    </lineage>
</organism>
<evidence type="ECO:0000256" key="7">
    <source>
        <dbReference type="ARBA" id="ARBA00023157"/>
    </source>
</evidence>
<dbReference type="GO" id="GO:0030599">
    <property type="term" value="F:pectinesterase activity"/>
    <property type="evidence" value="ECO:0007669"/>
    <property type="project" value="UniProtKB-UniRule"/>
</dbReference>